<organism evidence="1 2">
    <name type="scientific">Nitrococcus mobilis Nb-231</name>
    <dbReference type="NCBI Taxonomy" id="314278"/>
    <lineage>
        <taxon>Bacteria</taxon>
        <taxon>Pseudomonadati</taxon>
        <taxon>Pseudomonadota</taxon>
        <taxon>Gammaproteobacteria</taxon>
        <taxon>Chromatiales</taxon>
        <taxon>Ectothiorhodospiraceae</taxon>
        <taxon>Nitrococcus</taxon>
    </lineage>
</organism>
<dbReference type="HOGENOM" id="CLU_3063950_0_0_6"/>
<name>A4BLH8_9GAMM</name>
<dbReference type="EC" id="1.8.4.11" evidence="1"/>
<dbReference type="AlphaFoldDB" id="A4BLH8"/>
<keyword evidence="2" id="KW-1185">Reference proteome</keyword>
<evidence type="ECO:0000313" key="1">
    <source>
        <dbReference type="EMBL" id="EAR23166.1"/>
    </source>
</evidence>
<gene>
    <name evidence="1" type="ORF">NB231_15138</name>
</gene>
<dbReference type="Proteomes" id="UP000003374">
    <property type="component" value="Unassembled WGS sequence"/>
</dbReference>
<proteinExistence type="predicted"/>
<protein>
    <submittedName>
        <fullName evidence="1">Methionine sulfoxide reductase A</fullName>
        <ecNumber evidence="1">1.8.4.11</ecNumber>
    </submittedName>
</protein>
<dbReference type="GO" id="GO:0008113">
    <property type="term" value="F:peptide-methionine (S)-S-oxide reductase activity"/>
    <property type="evidence" value="ECO:0007669"/>
    <property type="project" value="UniProtKB-EC"/>
</dbReference>
<reference evidence="1 2" key="1">
    <citation type="submission" date="2006-02" db="EMBL/GenBank/DDBJ databases">
        <authorList>
            <person name="Waterbury J."/>
            <person name="Ferriera S."/>
            <person name="Johnson J."/>
            <person name="Kravitz S."/>
            <person name="Halpern A."/>
            <person name="Remington K."/>
            <person name="Beeson K."/>
            <person name="Tran B."/>
            <person name="Rogers Y.-H."/>
            <person name="Friedman R."/>
            <person name="Venter J.C."/>
        </authorList>
    </citation>
    <scope>NUCLEOTIDE SEQUENCE [LARGE SCALE GENOMIC DNA]</scope>
    <source>
        <strain evidence="1 2">Nb-231</strain>
    </source>
</reference>
<sequence>MAADYPSATAIFSQDVGQCQVLDGSDDRMELPGARLVRKQITRVQIGPPAVQD</sequence>
<dbReference type="EMBL" id="AAOF01000001">
    <property type="protein sequence ID" value="EAR23166.1"/>
    <property type="molecule type" value="Genomic_DNA"/>
</dbReference>
<accession>A4BLH8</accession>
<evidence type="ECO:0000313" key="2">
    <source>
        <dbReference type="Proteomes" id="UP000003374"/>
    </source>
</evidence>
<comment type="caution">
    <text evidence="1">The sequence shown here is derived from an EMBL/GenBank/DDBJ whole genome shotgun (WGS) entry which is preliminary data.</text>
</comment>
<keyword evidence="1" id="KW-0560">Oxidoreductase</keyword>